<feature type="non-terminal residue" evidence="5">
    <location>
        <position position="382"/>
    </location>
</feature>
<dbReference type="InterPro" id="IPR003593">
    <property type="entry name" value="AAA+_ATPase"/>
</dbReference>
<reference evidence="5" key="1">
    <citation type="submission" date="2018-05" db="EMBL/GenBank/DDBJ databases">
        <authorList>
            <person name="Lanie J.A."/>
            <person name="Ng W.-L."/>
            <person name="Kazmierczak K.M."/>
            <person name="Andrzejewski T.M."/>
            <person name="Davidsen T.M."/>
            <person name="Wayne K.J."/>
            <person name="Tettelin H."/>
            <person name="Glass J.I."/>
            <person name="Rusch D."/>
            <person name="Podicherti R."/>
            <person name="Tsui H.-C.T."/>
            <person name="Winkler M.E."/>
        </authorList>
    </citation>
    <scope>NUCLEOTIDE SEQUENCE</scope>
</reference>
<dbReference type="InterPro" id="IPR027417">
    <property type="entry name" value="P-loop_NTPase"/>
</dbReference>
<dbReference type="SUPFAM" id="SSF52540">
    <property type="entry name" value="P-loop containing nucleoside triphosphate hydrolases"/>
    <property type="match status" value="1"/>
</dbReference>
<evidence type="ECO:0000256" key="2">
    <source>
        <dbReference type="ARBA" id="ARBA00022741"/>
    </source>
</evidence>
<dbReference type="Pfam" id="PF01078">
    <property type="entry name" value="Mg_chelatase"/>
    <property type="match status" value="1"/>
</dbReference>
<evidence type="ECO:0000313" key="5">
    <source>
        <dbReference type="EMBL" id="SVB78318.1"/>
    </source>
</evidence>
<dbReference type="SMART" id="SM00382">
    <property type="entry name" value="AAA"/>
    <property type="match status" value="1"/>
</dbReference>
<dbReference type="PRINTS" id="PR01657">
    <property type="entry name" value="MCMFAMILY"/>
</dbReference>
<dbReference type="InterPro" id="IPR045006">
    <property type="entry name" value="CHLI-like"/>
</dbReference>
<dbReference type="GO" id="GO:0005524">
    <property type="term" value="F:ATP binding"/>
    <property type="evidence" value="ECO:0007669"/>
    <property type="project" value="UniProtKB-KW"/>
</dbReference>
<protein>
    <recommendedName>
        <fullName evidence="4">AAA+ ATPase domain-containing protein</fullName>
    </recommendedName>
</protein>
<dbReference type="PANTHER" id="PTHR32039">
    <property type="entry name" value="MAGNESIUM-CHELATASE SUBUNIT CHLI"/>
    <property type="match status" value="1"/>
</dbReference>
<dbReference type="EMBL" id="UINC01057314">
    <property type="protein sequence ID" value="SVB78318.1"/>
    <property type="molecule type" value="Genomic_DNA"/>
</dbReference>
<evidence type="ECO:0000256" key="3">
    <source>
        <dbReference type="ARBA" id="ARBA00022840"/>
    </source>
</evidence>
<comment type="similarity">
    <text evidence="1">Belongs to the Mg-chelatase subunits D/I family. ComM subfamily.</text>
</comment>
<feature type="domain" description="AAA+ ATPase" evidence="4">
    <location>
        <begin position="213"/>
        <end position="381"/>
    </location>
</feature>
<dbReference type="SUPFAM" id="SSF54211">
    <property type="entry name" value="Ribosomal protein S5 domain 2-like"/>
    <property type="match status" value="1"/>
</dbReference>
<accession>A0A382GT93</accession>
<dbReference type="InterPro" id="IPR004482">
    <property type="entry name" value="Mg_chelat-rel"/>
</dbReference>
<dbReference type="CDD" id="cd00009">
    <property type="entry name" value="AAA"/>
    <property type="match status" value="1"/>
</dbReference>
<dbReference type="InterPro" id="IPR014721">
    <property type="entry name" value="Ribsml_uS5_D2-typ_fold_subgr"/>
</dbReference>
<dbReference type="NCBIfam" id="TIGR00368">
    <property type="entry name" value="YifB family Mg chelatase-like AAA ATPase"/>
    <property type="match status" value="1"/>
</dbReference>
<organism evidence="5">
    <name type="scientific">marine metagenome</name>
    <dbReference type="NCBI Taxonomy" id="408172"/>
    <lineage>
        <taxon>unclassified sequences</taxon>
        <taxon>metagenomes</taxon>
        <taxon>ecological metagenomes</taxon>
    </lineage>
</organism>
<dbReference type="InterPro" id="IPR001208">
    <property type="entry name" value="MCM_dom"/>
</dbReference>
<dbReference type="GO" id="GO:0003677">
    <property type="term" value="F:DNA binding"/>
    <property type="evidence" value="ECO:0007669"/>
    <property type="project" value="InterPro"/>
</dbReference>
<name>A0A382GT93_9ZZZZ</name>
<dbReference type="AlphaFoldDB" id="A0A382GT93"/>
<dbReference type="Pfam" id="PF13541">
    <property type="entry name" value="ChlI"/>
    <property type="match status" value="1"/>
</dbReference>
<dbReference type="InterPro" id="IPR000523">
    <property type="entry name" value="Mg_chelatse_chII-like_cat_dom"/>
</dbReference>
<evidence type="ECO:0000259" key="4">
    <source>
        <dbReference type="SMART" id="SM00382"/>
    </source>
</evidence>
<dbReference type="Gene3D" id="3.40.50.300">
    <property type="entry name" value="P-loop containing nucleotide triphosphate hydrolases"/>
    <property type="match status" value="1"/>
</dbReference>
<sequence length="382" mass="41589">MIAKTNSASVLGIDAHLVDVEVDVSIGLSTFNIVGLPDGTIKESRDRVTAAVTNSGFNFPVRRIVVNLAAAALRKIGSGFDLPIALALLGALRYFPQQALEKVMVVGELSLDGAIRPIRGILPVVVAARDQGFEQLILPKENEAEAAVVEEIRRVPVKSLDEVVRYLQGQLEIQPTAYNPRTLFEAKRVYREDFQDVKGQEHVKRALEVTAAGAHNLLMLGPPGSGKTMLAKRLGSILPQLSFEEALECTKIHSIAGLLNDSTPLIVHRPFRFPHHTISQAGLVGGGSIPGPGEISLAHNGVLFLDELPEVPLTVLELLRQPLEDRRLTIARAAMSLEFPCDFMLVTSMNPCPCGFHGHPVGKGKSRRECRCISTQIQKYRS</sequence>
<evidence type="ECO:0000256" key="1">
    <source>
        <dbReference type="ARBA" id="ARBA00006354"/>
    </source>
</evidence>
<dbReference type="PANTHER" id="PTHR32039:SF7">
    <property type="entry name" value="COMPETENCE PROTEIN COMM"/>
    <property type="match status" value="1"/>
</dbReference>
<dbReference type="InterPro" id="IPR020568">
    <property type="entry name" value="Ribosomal_Su5_D2-typ_SF"/>
</dbReference>
<dbReference type="Gene3D" id="3.30.230.10">
    <property type="match status" value="1"/>
</dbReference>
<proteinExistence type="inferred from homology"/>
<keyword evidence="3" id="KW-0067">ATP-binding</keyword>
<keyword evidence="2" id="KW-0547">Nucleotide-binding</keyword>
<gene>
    <name evidence="5" type="ORF">METZ01_LOCUS231172</name>
</gene>